<name>A0AAP0PXI2_9MAGN</name>
<gene>
    <name evidence="2" type="ORF">Syun_006398</name>
</gene>
<comment type="caution">
    <text evidence="2">The sequence shown here is derived from an EMBL/GenBank/DDBJ whole genome shotgun (WGS) entry which is preliminary data.</text>
</comment>
<evidence type="ECO:0000256" key="1">
    <source>
        <dbReference type="SAM" id="MobiDB-lite"/>
    </source>
</evidence>
<evidence type="ECO:0000313" key="2">
    <source>
        <dbReference type="EMBL" id="KAK9160057.1"/>
    </source>
</evidence>
<keyword evidence="3" id="KW-1185">Reference proteome</keyword>
<protein>
    <submittedName>
        <fullName evidence="2">Uncharacterized protein</fullName>
    </submittedName>
</protein>
<reference evidence="2 3" key="1">
    <citation type="submission" date="2024-01" db="EMBL/GenBank/DDBJ databases">
        <title>Genome assemblies of Stephania.</title>
        <authorList>
            <person name="Yang L."/>
        </authorList>
    </citation>
    <scope>NUCLEOTIDE SEQUENCE [LARGE SCALE GENOMIC DNA]</scope>
    <source>
        <strain evidence="2">YNDBR</strain>
        <tissue evidence="2">Leaf</tissue>
    </source>
</reference>
<evidence type="ECO:0000313" key="3">
    <source>
        <dbReference type="Proteomes" id="UP001420932"/>
    </source>
</evidence>
<feature type="compositionally biased region" description="Basic and acidic residues" evidence="1">
    <location>
        <begin position="17"/>
        <end position="26"/>
    </location>
</feature>
<accession>A0AAP0PXI2</accession>
<dbReference type="EMBL" id="JBBNAF010000003">
    <property type="protein sequence ID" value="KAK9160057.1"/>
    <property type="molecule type" value="Genomic_DNA"/>
</dbReference>
<feature type="region of interest" description="Disordered" evidence="1">
    <location>
        <begin position="1"/>
        <end position="66"/>
    </location>
</feature>
<dbReference type="Proteomes" id="UP001420932">
    <property type="component" value="Unassembled WGS sequence"/>
</dbReference>
<sequence>MRHQGGPESLIMGVSREGPRRPRWPDQRAGTVMHQRRQQGKAVGPQVVESRQSKVADCAGQSQVAV</sequence>
<organism evidence="2 3">
    <name type="scientific">Stephania yunnanensis</name>
    <dbReference type="NCBI Taxonomy" id="152371"/>
    <lineage>
        <taxon>Eukaryota</taxon>
        <taxon>Viridiplantae</taxon>
        <taxon>Streptophyta</taxon>
        <taxon>Embryophyta</taxon>
        <taxon>Tracheophyta</taxon>
        <taxon>Spermatophyta</taxon>
        <taxon>Magnoliopsida</taxon>
        <taxon>Ranunculales</taxon>
        <taxon>Menispermaceae</taxon>
        <taxon>Menispermoideae</taxon>
        <taxon>Cissampelideae</taxon>
        <taxon>Stephania</taxon>
    </lineage>
</organism>
<dbReference type="AlphaFoldDB" id="A0AAP0PXI2"/>
<proteinExistence type="predicted"/>